<feature type="region of interest" description="Disordered" evidence="8">
    <location>
        <begin position="286"/>
        <end position="338"/>
    </location>
</feature>
<evidence type="ECO:0000313" key="10">
    <source>
        <dbReference type="Proteomes" id="UP000253790"/>
    </source>
</evidence>
<evidence type="ECO:0000256" key="1">
    <source>
        <dbReference type="ARBA" id="ARBA00010396"/>
    </source>
</evidence>
<feature type="binding site" evidence="7">
    <location>
        <position position="95"/>
    </location>
    <ligand>
        <name>S-adenosyl-L-methionine</name>
        <dbReference type="ChEBI" id="CHEBI:59789"/>
    </ligand>
</feature>
<dbReference type="OrthoDB" id="9806637at2"/>
<dbReference type="FunFam" id="1.10.150.170:FF:000001">
    <property type="entry name" value="Ribosomal RNA small subunit methyltransferase H"/>
    <property type="match status" value="1"/>
</dbReference>
<dbReference type="SUPFAM" id="SSF81799">
    <property type="entry name" value="Putative methyltransferase TM0872, insert domain"/>
    <property type="match status" value="1"/>
</dbReference>
<comment type="caution">
    <text evidence="7">Lacks conserved residue(s) required for the propagation of feature annotation.</text>
</comment>
<dbReference type="InterPro" id="IPR029063">
    <property type="entry name" value="SAM-dependent_MTases_sf"/>
</dbReference>
<feature type="compositionally biased region" description="Basic and acidic residues" evidence="8">
    <location>
        <begin position="299"/>
        <end position="324"/>
    </location>
</feature>
<keyword evidence="5 7" id="KW-0808">Transferase</keyword>
<evidence type="ECO:0000256" key="4">
    <source>
        <dbReference type="ARBA" id="ARBA00022603"/>
    </source>
</evidence>
<keyword evidence="4 7" id="KW-0489">Methyltransferase</keyword>
<dbReference type="Pfam" id="PF01795">
    <property type="entry name" value="Methyltransf_5"/>
    <property type="match status" value="1"/>
</dbReference>
<reference evidence="9 10" key="1">
    <citation type="submission" date="2018-07" db="EMBL/GenBank/DDBJ databases">
        <title>Complete genome sequencing of Ornithinimicrobium sp. AMA3305.</title>
        <authorList>
            <person name="Bae J.-W."/>
        </authorList>
    </citation>
    <scope>NUCLEOTIDE SEQUENCE [LARGE SCALE GENOMIC DNA]</scope>
    <source>
        <strain evidence="9 10">AMA3305</strain>
    </source>
</reference>
<comment type="function">
    <text evidence="7">Specifically methylates the N4 position of cytidine in position 1402 (C1402) of 16S rRNA.</text>
</comment>
<dbReference type="SUPFAM" id="SSF53335">
    <property type="entry name" value="S-adenosyl-L-methionine-dependent methyltransferases"/>
    <property type="match status" value="1"/>
</dbReference>
<comment type="subcellular location">
    <subcellularLocation>
        <location evidence="7">Cytoplasm</location>
    </subcellularLocation>
</comment>
<dbReference type="PANTHER" id="PTHR11265">
    <property type="entry name" value="S-ADENOSYL-METHYLTRANSFERASE MRAW"/>
    <property type="match status" value="1"/>
</dbReference>
<organism evidence="9 10">
    <name type="scientific">Ornithinimicrobium avium</name>
    <dbReference type="NCBI Taxonomy" id="2283195"/>
    <lineage>
        <taxon>Bacteria</taxon>
        <taxon>Bacillati</taxon>
        <taxon>Actinomycetota</taxon>
        <taxon>Actinomycetes</taxon>
        <taxon>Micrococcales</taxon>
        <taxon>Ornithinimicrobiaceae</taxon>
        <taxon>Ornithinimicrobium</taxon>
    </lineage>
</organism>
<dbReference type="NCBIfam" id="TIGR00006">
    <property type="entry name" value="16S rRNA (cytosine(1402)-N(4))-methyltransferase RsmH"/>
    <property type="match status" value="1"/>
</dbReference>
<comment type="catalytic activity">
    <reaction evidence="7">
        <text>cytidine(1402) in 16S rRNA + S-adenosyl-L-methionine = N(4)-methylcytidine(1402) in 16S rRNA + S-adenosyl-L-homocysteine + H(+)</text>
        <dbReference type="Rhea" id="RHEA:42928"/>
        <dbReference type="Rhea" id="RHEA-COMP:10286"/>
        <dbReference type="Rhea" id="RHEA-COMP:10287"/>
        <dbReference type="ChEBI" id="CHEBI:15378"/>
        <dbReference type="ChEBI" id="CHEBI:57856"/>
        <dbReference type="ChEBI" id="CHEBI:59789"/>
        <dbReference type="ChEBI" id="CHEBI:74506"/>
        <dbReference type="ChEBI" id="CHEBI:82748"/>
        <dbReference type="EC" id="2.1.1.199"/>
    </reaction>
</comment>
<dbReference type="GO" id="GO:0070475">
    <property type="term" value="P:rRNA base methylation"/>
    <property type="evidence" value="ECO:0007669"/>
    <property type="project" value="UniProtKB-UniRule"/>
</dbReference>
<name>A0A345NSE3_9MICO</name>
<evidence type="ECO:0000256" key="8">
    <source>
        <dbReference type="SAM" id="MobiDB-lite"/>
    </source>
</evidence>
<protein>
    <recommendedName>
        <fullName evidence="7">Ribosomal RNA small subunit methyltransferase H</fullName>
        <ecNumber evidence="7">2.1.1.199</ecNumber>
    </recommendedName>
    <alternativeName>
        <fullName evidence="7">16S rRNA m(4)C1402 methyltransferase</fullName>
    </alternativeName>
    <alternativeName>
        <fullName evidence="7">rRNA (cytosine-N(4)-)-methyltransferase RsmH</fullName>
    </alternativeName>
</protein>
<evidence type="ECO:0000256" key="6">
    <source>
        <dbReference type="ARBA" id="ARBA00022691"/>
    </source>
</evidence>
<dbReference type="GO" id="GO:0005737">
    <property type="term" value="C:cytoplasm"/>
    <property type="evidence" value="ECO:0007669"/>
    <property type="project" value="UniProtKB-SubCell"/>
</dbReference>
<evidence type="ECO:0000256" key="2">
    <source>
        <dbReference type="ARBA" id="ARBA00022490"/>
    </source>
</evidence>
<keyword evidence="2 7" id="KW-0963">Cytoplasm</keyword>
<evidence type="ECO:0000256" key="5">
    <source>
        <dbReference type="ARBA" id="ARBA00022679"/>
    </source>
</evidence>
<dbReference type="GO" id="GO:0071424">
    <property type="term" value="F:rRNA (cytosine-N4-)-methyltransferase activity"/>
    <property type="evidence" value="ECO:0007669"/>
    <property type="project" value="UniProtKB-UniRule"/>
</dbReference>
<dbReference type="PANTHER" id="PTHR11265:SF0">
    <property type="entry name" value="12S RRNA N4-METHYLCYTIDINE METHYLTRANSFERASE"/>
    <property type="match status" value="1"/>
</dbReference>
<feature type="binding site" evidence="7">
    <location>
        <position position="47"/>
    </location>
    <ligand>
        <name>S-adenosyl-L-methionine</name>
        <dbReference type="ChEBI" id="CHEBI:59789"/>
    </ligand>
</feature>
<comment type="similarity">
    <text evidence="1 7">Belongs to the methyltransferase superfamily. RsmH family.</text>
</comment>
<evidence type="ECO:0000313" key="9">
    <source>
        <dbReference type="EMBL" id="AXH97951.1"/>
    </source>
</evidence>
<dbReference type="Gene3D" id="3.40.50.150">
    <property type="entry name" value="Vaccinia Virus protein VP39"/>
    <property type="match status" value="1"/>
</dbReference>
<keyword evidence="6 7" id="KW-0949">S-adenosyl-L-methionine</keyword>
<gene>
    <name evidence="7" type="primary">rsmH</name>
    <name evidence="9" type="ORF">DV701_05600</name>
</gene>
<dbReference type="EMBL" id="CP031229">
    <property type="protein sequence ID" value="AXH97951.1"/>
    <property type="molecule type" value="Genomic_DNA"/>
</dbReference>
<evidence type="ECO:0000256" key="7">
    <source>
        <dbReference type="HAMAP-Rule" id="MF_01007"/>
    </source>
</evidence>
<dbReference type="Gene3D" id="1.10.150.170">
    <property type="entry name" value="Putative methyltransferase TM0872, insert domain"/>
    <property type="match status" value="1"/>
</dbReference>
<dbReference type="InterPro" id="IPR023397">
    <property type="entry name" value="SAM-dep_MeTrfase_MraW_recog"/>
</dbReference>
<keyword evidence="10" id="KW-1185">Reference proteome</keyword>
<accession>A0A345NSE3</accession>
<feature type="binding site" evidence="7">
    <location>
        <position position="102"/>
    </location>
    <ligand>
        <name>S-adenosyl-L-methionine</name>
        <dbReference type="ChEBI" id="CHEBI:59789"/>
    </ligand>
</feature>
<dbReference type="KEGG" id="orn:DV701_05600"/>
<dbReference type="Proteomes" id="UP000253790">
    <property type="component" value="Chromosome"/>
</dbReference>
<dbReference type="InterPro" id="IPR002903">
    <property type="entry name" value="RsmH"/>
</dbReference>
<feature type="binding site" evidence="7">
    <location>
        <begin position="28"/>
        <end position="30"/>
    </location>
    <ligand>
        <name>S-adenosyl-L-methionine</name>
        <dbReference type="ChEBI" id="CHEBI:59789"/>
    </ligand>
</feature>
<dbReference type="PIRSF" id="PIRSF004486">
    <property type="entry name" value="MraW"/>
    <property type="match status" value="1"/>
</dbReference>
<dbReference type="EC" id="2.1.1.199" evidence="7"/>
<evidence type="ECO:0000256" key="3">
    <source>
        <dbReference type="ARBA" id="ARBA00022552"/>
    </source>
</evidence>
<proteinExistence type="inferred from homology"/>
<sequence>MLGRCVDLLAPALQREGAVYVDGTLGMGGHAEAVLERCPQARAVGIDRDPQALALAGERLARFGDRFTGVHAVSDDLPAVLADLGLARADAVLFDLGVSSLQLDEVGRGFAYRTDAPLDMRMDQTTGPTAADVLNGYDARDLERVLRDYGEERFARKIARAVVREREAQPFTGSGRLVELLHRVVPAASQRSGGHPAKRTFQALRIEVNAELTVWEQALDRALRALAVGGRIVVLSYHSLEDRLTKRGLAAGATSTAPPQMPVELPEQAPWLRLLVRGAEQADAAEVAANPRSASVRLRAAERTRATPDQAPERGRTTDRRAPHTSDQPPTTQDEVTP</sequence>
<keyword evidence="3 7" id="KW-0698">rRNA processing</keyword>
<feature type="compositionally biased region" description="Polar residues" evidence="8">
    <location>
        <begin position="325"/>
        <end position="338"/>
    </location>
</feature>
<dbReference type="HAMAP" id="MF_01007">
    <property type="entry name" value="16SrRNA_methyltr_H"/>
    <property type="match status" value="1"/>
</dbReference>
<dbReference type="AlphaFoldDB" id="A0A345NSE3"/>